<protein>
    <submittedName>
        <fullName evidence="1">Uncharacterized protein</fullName>
    </submittedName>
</protein>
<organism evidence="1 2">
    <name type="scientific">Micromonospora arborensis</name>
    <dbReference type="NCBI Taxonomy" id="2116518"/>
    <lineage>
        <taxon>Bacteria</taxon>
        <taxon>Bacillati</taxon>
        <taxon>Actinomycetota</taxon>
        <taxon>Actinomycetes</taxon>
        <taxon>Micromonosporales</taxon>
        <taxon>Micromonosporaceae</taxon>
        <taxon>Micromonospora</taxon>
    </lineage>
</organism>
<name>A0A318NMQ3_9ACTN</name>
<evidence type="ECO:0000313" key="2">
    <source>
        <dbReference type="Proteomes" id="UP000248333"/>
    </source>
</evidence>
<proteinExistence type="predicted"/>
<gene>
    <name evidence="1" type="ORF">C7C45_07750</name>
</gene>
<dbReference type="EMBL" id="PYBV01000010">
    <property type="protein sequence ID" value="PYC72985.1"/>
    <property type="molecule type" value="Genomic_DNA"/>
</dbReference>
<sequence length="137" mass="14471">MNLLVVLLLSGWVDPYRCGQDCWFRVFTDESFGVALVGDGQDLGADRVDDAGVSLVDVVRSVPGNTGVPMLDVVPGEEVAAEGSGLFDVVEAVGGSPDVHPRVAMQVLRHARSSVTMEIYTQVSNKATRDALPVASA</sequence>
<dbReference type="Proteomes" id="UP000248333">
    <property type="component" value="Unassembled WGS sequence"/>
</dbReference>
<comment type="caution">
    <text evidence="1">The sequence shown here is derived from an EMBL/GenBank/DDBJ whole genome shotgun (WGS) entry which is preliminary data.</text>
</comment>
<dbReference type="AlphaFoldDB" id="A0A318NMQ3"/>
<keyword evidence="2" id="KW-1185">Reference proteome</keyword>
<dbReference type="OrthoDB" id="9805859at2"/>
<evidence type="ECO:0000313" key="1">
    <source>
        <dbReference type="EMBL" id="PYC72985.1"/>
    </source>
</evidence>
<accession>A0A318NMQ3</accession>
<reference evidence="1 2" key="1">
    <citation type="submission" date="2018-03" db="EMBL/GenBank/DDBJ databases">
        <title>Bioinformatic expansion and discovery of thiopeptide antibiotics.</title>
        <authorList>
            <person name="Schwalen C.J."/>
            <person name="Hudson G.A."/>
            <person name="Mitchell D.A."/>
        </authorList>
    </citation>
    <scope>NUCLEOTIDE SEQUENCE [LARGE SCALE GENOMIC DNA]</scope>
    <source>
        <strain evidence="1 2">NRRL 8041</strain>
    </source>
</reference>